<protein>
    <submittedName>
        <fullName evidence="5">DNA-binding protein HU</fullName>
    </submittedName>
</protein>
<dbReference type="PRINTS" id="PR01727">
    <property type="entry name" value="DNABINDINGHU"/>
</dbReference>
<dbReference type="GO" id="GO:0030527">
    <property type="term" value="F:structural constituent of chromatin"/>
    <property type="evidence" value="ECO:0007669"/>
    <property type="project" value="InterPro"/>
</dbReference>
<dbReference type="GO" id="GO:0005829">
    <property type="term" value="C:cytosol"/>
    <property type="evidence" value="ECO:0007669"/>
    <property type="project" value="TreeGrafter"/>
</dbReference>
<dbReference type="PANTHER" id="PTHR33175:SF3">
    <property type="entry name" value="DNA-BINDING PROTEIN HU-BETA"/>
    <property type="match status" value="1"/>
</dbReference>
<dbReference type="InterPro" id="IPR000119">
    <property type="entry name" value="Hist_DNA-bd"/>
</dbReference>
<reference evidence="5 6" key="1">
    <citation type="submission" date="2018-01" db="EMBL/GenBank/DDBJ databases">
        <authorList>
            <person name="Fu G.-Y."/>
        </authorList>
    </citation>
    <scope>NUCLEOTIDE SEQUENCE [LARGE SCALE GENOMIC DNA]</scope>
    <source>
        <strain evidence="5 6">SY39</strain>
    </source>
</reference>
<evidence type="ECO:0000256" key="3">
    <source>
        <dbReference type="ARBA" id="ARBA00023125"/>
    </source>
</evidence>
<accession>A0A2I6S9F9</accession>
<organism evidence="5 6">
    <name type="scientific">Pseudazoarcus pumilus</name>
    <dbReference type="NCBI Taxonomy" id="2067960"/>
    <lineage>
        <taxon>Bacteria</taxon>
        <taxon>Pseudomonadati</taxon>
        <taxon>Pseudomonadota</taxon>
        <taxon>Betaproteobacteria</taxon>
        <taxon>Rhodocyclales</taxon>
        <taxon>Zoogloeaceae</taxon>
        <taxon>Pseudazoarcus</taxon>
    </lineage>
</organism>
<dbReference type="Proteomes" id="UP000242205">
    <property type="component" value="Chromosome"/>
</dbReference>
<evidence type="ECO:0000313" key="6">
    <source>
        <dbReference type="Proteomes" id="UP000242205"/>
    </source>
</evidence>
<dbReference type="InterPro" id="IPR010992">
    <property type="entry name" value="IHF-like_DNA-bd_dom_sf"/>
</dbReference>
<dbReference type="PANTHER" id="PTHR33175">
    <property type="entry name" value="DNA-BINDING PROTEIN HU"/>
    <property type="match status" value="1"/>
</dbReference>
<keyword evidence="3 5" id="KW-0238">DNA-binding</keyword>
<dbReference type="SMART" id="SM00411">
    <property type="entry name" value="BHL"/>
    <property type="match status" value="1"/>
</dbReference>
<dbReference type="EMBL" id="CP025682">
    <property type="protein sequence ID" value="AUN95896.1"/>
    <property type="molecule type" value="Genomic_DNA"/>
</dbReference>
<dbReference type="GO" id="GO:0003677">
    <property type="term" value="F:DNA binding"/>
    <property type="evidence" value="ECO:0007669"/>
    <property type="project" value="UniProtKB-KW"/>
</dbReference>
<proteinExistence type="inferred from homology"/>
<dbReference type="GO" id="GO:0030261">
    <property type="term" value="P:chromosome condensation"/>
    <property type="evidence" value="ECO:0007669"/>
    <property type="project" value="UniProtKB-KW"/>
</dbReference>
<keyword evidence="6" id="KW-1185">Reference proteome</keyword>
<dbReference type="SUPFAM" id="SSF47729">
    <property type="entry name" value="IHF-like DNA-binding proteins"/>
    <property type="match status" value="1"/>
</dbReference>
<evidence type="ECO:0000256" key="2">
    <source>
        <dbReference type="ARBA" id="ARBA00023067"/>
    </source>
</evidence>
<gene>
    <name evidence="5" type="ORF">C0099_13720</name>
</gene>
<sequence>MNKTELIERVAARTALSKARVAEVLDAQRDVLVEALHEEGEAVLPGLGKIKAAPRAARTARNPRTGDPVQIPERIAARFSAGKALVDALNL</sequence>
<dbReference type="OrthoDB" id="9799835at2"/>
<keyword evidence="2" id="KW-0226">DNA condensation</keyword>
<dbReference type="AlphaFoldDB" id="A0A2I6S9F9"/>
<dbReference type="Gene3D" id="4.10.520.10">
    <property type="entry name" value="IHF-like DNA-binding proteins"/>
    <property type="match status" value="1"/>
</dbReference>
<evidence type="ECO:0000313" key="5">
    <source>
        <dbReference type="EMBL" id="AUN95896.1"/>
    </source>
</evidence>
<evidence type="ECO:0000256" key="1">
    <source>
        <dbReference type="ARBA" id="ARBA00010529"/>
    </source>
</evidence>
<name>A0A2I6S9F9_9RHOO</name>
<dbReference type="KEGG" id="atw:C0099_13720"/>
<comment type="similarity">
    <text evidence="1 4">Belongs to the bacterial histone-like protein family.</text>
</comment>
<evidence type="ECO:0000256" key="4">
    <source>
        <dbReference type="RuleBase" id="RU003939"/>
    </source>
</evidence>
<dbReference type="Pfam" id="PF00216">
    <property type="entry name" value="Bac_DNA_binding"/>
    <property type="match status" value="1"/>
</dbReference>